<keyword evidence="2" id="KW-1185">Reference proteome</keyword>
<comment type="caution">
    <text evidence="1">The sequence shown here is derived from an EMBL/GenBank/DDBJ whole genome shotgun (WGS) entry which is preliminary data.</text>
</comment>
<organism evidence="1 2">
    <name type="scientific">Moelleriella libera RCEF 2490</name>
    <dbReference type="NCBI Taxonomy" id="1081109"/>
    <lineage>
        <taxon>Eukaryota</taxon>
        <taxon>Fungi</taxon>
        <taxon>Dikarya</taxon>
        <taxon>Ascomycota</taxon>
        <taxon>Pezizomycotina</taxon>
        <taxon>Sordariomycetes</taxon>
        <taxon>Hypocreomycetidae</taxon>
        <taxon>Hypocreales</taxon>
        <taxon>Clavicipitaceae</taxon>
        <taxon>Moelleriella</taxon>
    </lineage>
</organism>
<dbReference type="EMBL" id="AZGY01000019">
    <property type="protein sequence ID" value="KZZ91024.1"/>
    <property type="molecule type" value="Genomic_DNA"/>
</dbReference>
<gene>
    <name evidence="1" type="ORF">AAL_06765</name>
</gene>
<dbReference type="AlphaFoldDB" id="A0A167Y9E9"/>
<proteinExistence type="predicted"/>
<dbReference type="Proteomes" id="UP000078544">
    <property type="component" value="Unassembled WGS sequence"/>
</dbReference>
<protein>
    <submittedName>
        <fullName evidence="1">Uncharacterized protein</fullName>
    </submittedName>
</protein>
<reference evidence="1 2" key="1">
    <citation type="journal article" date="2016" name="Genome Biol. Evol.">
        <title>Divergent and convergent evolution of fungal pathogenicity.</title>
        <authorList>
            <person name="Shang Y."/>
            <person name="Xiao G."/>
            <person name="Zheng P."/>
            <person name="Cen K."/>
            <person name="Zhan S."/>
            <person name="Wang C."/>
        </authorList>
    </citation>
    <scope>NUCLEOTIDE SEQUENCE [LARGE SCALE GENOMIC DNA]</scope>
    <source>
        <strain evidence="1 2">RCEF 2490</strain>
    </source>
</reference>
<name>A0A167Y9E9_9HYPO</name>
<sequence>MPYGNVAKRHWIVPQESLRPEDLPLGSILKRPDDPVDLLGRHAVETIDATYLVTEREQRHKSITDGSSGGFGTKLAVSSILTALFGISPELAAGWSQTTKQSIEATRVRSQRFNAPDEYVNRLLLNKEIADFLGASFFTPPLYMVVGLTVASTLSRKSFQSGDTNLGVGIGVGPPGTDVALSAGVSGNRGRESSYEDYVEGDVVLAYRLRRFRYSKRRARFDRKSEDETGHAQYALPEYRGRIGRRRGRVDSVSEDETGHAQYALPERVRLQGNFSNHGSGKQWEVAGELWDFVPVFSYFEDEDIDARELGVDGFEEPSVGGSERA</sequence>
<evidence type="ECO:0000313" key="2">
    <source>
        <dbReference type="Proteomes" id="UP000078544"/>
    </source>
</evidence>
<accession>A0A167Y9E9</accession>
<evidence type="ECO:0000313" key="1">
    <source>
        <dbReference type="EMBL" id="KZZ91024.1"/>
    </source>
</evidence>
<dbReference type="OrthoDB" id="4500473at2759"/>